<dbReference type="HOGENOM" id="CLU_1496375_0_0_1"/>
<dbReference type="AlphaFoldDB" id="A0A0D0BU13"/>
<accession>A0A0D0BU13</accession>
<dbReference type="EMBL" id="KN834782">
    <property type="protein sequence ID" value="KIK58951.1"/>
    <property type="molecule type" value="Genomic_DNA"/>
</dbReference>
<evidence type="ECO:0000256" key="1">
    <source>
        <dbReference type="SAM" id="Phobius"/>
    </source>
</evidence>
<evidence type="ECO:0000313" key="3">
    <source>
        <dbReference type="Proteomes" id="UP000053593"/>
    </source>
</evidence>
<organism evidence="2 3">
    <name type="scientific">Collybiopsis luxurians FD-317 M1</name>
    <dbReference type="NCBI Taxonomy" id="944289"/>
    <lineage>
        <taxon>Eukaryota</taxon>
        <taxon>Fungi</taxon>
        <taxon>Dikarya</taxon>
        <taxon>Basidiomycota</taxon>
        <taxon>Agaricomycotina</taxon>
        <taxon>Agaricomycetes</taxon>
        <taxon>Agaricomycetidae</taxon>
        <taxon>Agaricales</taxon>
        <taxon>Marasmiineae</taxon>
        <taxon>Omphalotaceae</taxon>
        <taxon>Collybiopsis</taxon>
        <taxon>Collybiopsis luxurians</taxon>
    </lineage>
</organism>
<keyword evidence="1" id="KW-0812">Transmembrane</keyword>
<dbReference type="Proteomes" id="UP000053593">
    <property type="component" value="Unassembled WGS sequence"/>
</dbReference>
<evidence type="ECO:0000313" key="2">
    <source>
        <dbReference type="EMBL" id="KIK58951.1"/>
    </source>
</evidence>
<keyword evidence="1" id="KW-0472">Membrane</keyword>
<keyword evidence="1" id="KW-1133">Transmembrane helix</keyword>
<feature type="transmembrane region" description="Helical" evidence="1">
    <location>
        <begin position="148"/>
        <end position="175"/>
    </location>
</feature>
<protein>
    <submittedName>
        <fullName evidence="2">Uncharacterized protein</fullName>
    </submittedName>
</protein>
<name>A0A0D0BU13_9AGAR</name>
<proteinExistence type="predicted"/>
<keyword evidence="3" id="KW-1185">Reference proteome</keyword>
<reference evidence="2 3" key="1">
    <citation type="submission" date="2014-04" db="EMBL/GenBank/DDBJ databases">
        <title>Evolutionary Origins and Diversification of the Mycorrhizal Mutualists.</title>
        <authorList>
            <consortium name="DOE Joint Genome Institute"/>
            <consortium name="Mycorrhizal Genomics Consortium"/>
            <person name="Kohler A."/>
            <person name="Kuo A."/>
            <person name="Nagy L.G."/>
            <person name="Floudas D."/>
            <person name="Copeland A."/>
            <person name="Barry K.W."/>
            <person name="Cichocki N."/>
            <person name="Veneault-Fourrey C."/>
            <person name="LaButti K."/>
            <person name="Lindquist E.A."/>
            <person name="Lipzen A."/>
            <person name="Lundell T."/>
            <person name="Morin E."/>
            <person name="Murat C."/>
            <person name="Riley R."/>
            <person name="Ohm R."/>
            <person name="Sun H."/>
            <person name="Tunlid A."/>
            <person name="Henrissat B."/>
            <person name="Grigoriev I.V."/>
            <person name="Hibbett D.S."/>
            <person name="Martin F."/>
        </authorList>
    </citation>
    <scope>NUCLEOTIDE SEQUENCE [LARGE SCALE GENOMIC DNA]</scope>
    <source>
        <strain evidence="2 3">FD-317 M1</strain>
    </source>
</reference>
<gene>
    <name evidence="2" type="ORF">GYMLUDRAFT_262276</name>
</gene>
<sequence length="180" mass="20379">MGQVISSVVNPQPSSYELSLLDRIVLLSNEIEKTPSTDSERVGILLCHRGETLRKLGFEYLRKAQRDIVDGSVLDSDLEYTEACEEIFAQTLEVLRELDCVCREIPLPPEPESLEHGPKPGTLIMVREIEWLELLRMIVFGFTHLHTIFLRLAVTIALLGQILASDVIILSMFVFEPFVL</sequence>